<dbReference type="InterPro" id="IPR036048">
    <property type="entry name" value="Interleukin_8-like_sf"/>
</dbReference>
<dbReference type="Gene3D" id="2.40.50.40">
    <property type="match status" value="1"/>
</dbReference>
<proteinExistence type="predicted"/>
<protein>
    <submittedName>
        <fullName evidence="1">Uncharacterized protein</fullName>
    </submittedName>
</protein>
<evidence type="ECO:0000313" key="1">
    <source>
        <dbReference type="Ensembl" id="ENSCVAP00000031006.1"/>
    </source>
</evidence>
<organism evidence="1 2">
    <name type="scientific">Cyprinodon variegatus</name>
    <name type="common">Sheepshead minnow</name>
    <dbReference type="NCBI Taxonomy" id="28743"/>
    <lineage>
        <taxon>Eukaryota</taxon>
        <taxon>Metazoa</taxon>
        <taxon>Chordata</taxon>
        <taxon>Craniata</taxon>
        <taxon>Vertebrata</taxon>
        <taxon>Euteleostomi</taxon>
        <taxon>Actinopterygii</taxon>
        <taxon>Neopterygii</taxon>
        <taxon>Teleostei</taxon>
        <taxon>Neoteleostei</taxon>
        <taxon>Acanthomorphata</taxon>
        <taxon>Ovalentaria</taxon>
        <taxon>Atherinomorphae</taxon>
        <taxon>Cyprinodontiformes</taxon>
        <taxon>Cyprinodontidae</taxon>
        <taxon>Cyprinodon</taxon>
    </lineage>
</organism>
<dbReference type="AlphaFoldDB" id="A0A3Q2EFA1"/>
<dbReference type="GO" id="GO:0005576">
    <property type="term" value="C:extracellular region"/>
    <property type="evidence" value="ECO:0007669"/>
    <property type="project" value="InterPro"/>
</dbReference>
<sequence length="79" mass="9107">MRVTLQHVKILCTSLFTHIHLIYGALFKRLLPLIFTNYCRFETKHGQIICSNPNNKWAKQVIRKMETEAISSGSSDQGE</sequence>
<dbReference type="SUPFAM" id="SSF54117">
    <property type="entry name" value="Interleukin 8-like chemokines"/>
    <property type="match status" value="1"/>
</dbReference>
<keyword evidence="2" id="KW-1185">Reference proteome</keyword>
<evidence type="ECO:0000313" key="2">
    <source>
        <dbReference type="Proteomes" id="UP000265020"/>
    </source>
</evidence>
<reference evidence="1" key="1">
    <citation type="submission" date="2025-08" db="UniProtKB">
        <authorList>
            <consortium name="Ensembl"/>
        </authorList>
    </citation>
    <scope>IDENTIFICATION</scope>
</reference>
<accession>A0A3Q2EFA1</accession>
<reference evidence="1" key="2">
    <citation type="submission" date="2025-09" db="UniProtKB">
        <authorList>
            <consortium name="Ensembl"/>
        </authorList>
    </citation>
    <scope>IDENTIFICATION</scope>
</reference>
<dbReference type="GO" id="GO:0008009">
    <property type="term" value="F:chemokine activity"/>
    <property type="evidence" value="ECO:0007669"/>
    <property type="project" value="InterPro"/>
</dbReference>
<dbReference type="Ensembl" id="ENSCVAT00000025409.1">
    <property type="protein sequence ID" value="ENSCVAP00000031006.1"/>
    <property type="gene ID" value="ENSCVAG00000019920.1"/>
</dbReference>
<dbReference type="Proteomes" id="UP000265020">
    <property type="component" value="Unassembled WGS sequence"/>
</dbReference>
<dbReference type="GO" id="GO:0006955">
    <property type="term" value="P:immune response"/>
    <property type="evidence" value="ECO:0007669"/>
    <property type="project" value="InterPro"/>
</dbReference>
<name>A0A3Q2EFA1_CYPVA</name>